<evidence type="ECO:0000256" key="1">
    <source>
        <dbReference type="ARBA" id="ARBA00008857"/>
    </source>
</evidence>
<dbReference type="GO" id="GO:0015074">
    <property type="term" value="P:DNA integration"/>
    <property type="evidence" value="ECO:0007669"/>
    <property type="project" value="UniProtKB-KW"/>
</dbReference>
<dbReference type="Gene3D" id="1.10.443.10">
    <property type="entry name" value="Intergrase catalytic core"/>
    <property type="match status" value="1"/>
</dbReference>
<evidence type="ECO:0008006" key="10">
    <source>
        <dbReference type="Google" id="ProtNLM"/>
    </source>
</evidence>
<dbReference type="Pfam" id="PF14657">
    <property type="entry name" value="Arm-DNA-bind_4"/>
    <property type="match status" value="1"/>
</dbReference>
<dbReference type="InterPro" id="IPR050090">
    <property type="entry name" value="Tyrosine_recombinase_XerCD"/>
</dbReference>
<feature type="domain" description="Core-binding (CB)" evidence="7">
    <location>
        <begin position="57"/>
        <end position="144"/>
    </location>
</feature>
<keyword evidence="9" id="KW-1185">Reference proteome</keyword>
<dbReference type="InterPro" id="IPR004107">
    <property type="entry name" value="Integrase_SAM-like_N"/>
</dbReference>
<dbReference type="PANTHER" id="PTHR30349:SF64">
    <property type="entry name" value="PROPHAGE INTEGRASE INTD-RELATED"/>
    <property type="match status" value="1"/>
</dbReference>
<evidence type="ECO:0000256" key="5">
    <source>
        <dbReference type="PROSITE-ProRule" id="PRU01248"/>
    </source>
</evidence>
<dbReference type="Gene3D" id="1.10.150.130">
    <property type="match status" value="1"/>
</dbReference>
<dbReference type="Pfam" id="PF00589">
    <property type="entry name" value="Phage_integrase"/>
    <property type="match status" value="1"/>
</dbReference>
<proteinExistence type="inferred from homology"/>
<comment type="caution">
    <text evidence="8">The sequence shown here is derived from an EMBL/GenBank/DDBJ whole genome shotgun (WGS) entry which is preliminary data.</text>
</comment>
<keyword evidence="2" id="KW-0229">DNA integration</keyword>
<sequence length="398" mass="46852">MASFKKVGKDNWMFRWKYKDKTTGKQREVKRQGFRTKPEATAAYEELKRTIELGYDSVQNEKIVEFLEFWLSEYKKDKVAVNTYRLHERNINNHIAPYFNNMLLKDLTHPLYQKFINHLISKEYSKRTVEIIHGTMFSSMKKAKTAKKIQSNPCEDITIYSTKEKREKDNLSSRVKFIPYDKIGEFLDATLLDNPLYYLFFRFLIETGVRKGEALALQWGHLDLVNQRVKIEQTIDYEAKNDEELFGETKTYHSKREIPITKRLAAELKAHKVRQNDNKLRFKDAYKHELDLVFCRQNGTTIPKSTLFNAFRRILNRVGLPNLDIHSLRHTHAVLLLESKAEMKYIQEALGHSSMKITSDVYSHVSKKIESDAIASFEKHTEDIFKEGAEWGRNKKPQ</sequence>
<evidence type="ECO:0000256" key="2">
    <source>
        <dbReference type="ARBA" id="ARBA00022908"/>
    </source>
</evidence>
<dbReference type="STRING" id="1459.AF332_20800"/>
<dbReference type="SUPFAM" id="SSF56349">
    <property type="entry name" value="DNA breaking-rejoining enzymes"/>
    <property type="match status" value="1"/>
</dbReference>
<evidence type="ECO:0000259" key="6">
    <source>
        <dbReference type="PROSITE" id="PS51898"/>
    </source>
</evidence>
<dbReference type="InterPro" id="IPR002104">
    <property type="entry name" value="Integrase_catalytic"/>
</dbReference>
<keyword evidence="4" id="KW-0233">DNA recombination</keyword>
<dbReference type="Proteomes" id="UP000037109">
    <property type="component" value="Unassembled WGS sequence"/>
</dbReference>
<dbReference type="OrthoDB" id="2432698at2"/>
<evidence type="ECO:0000256" key="3">
    <source>
        <dbReference type="ARBA" id="ARBA00023125"/>
    </source>
</evidence>
<dbReference type="AlphaFoldDB" id="A0A0M0GHS8"/>
<dbReference type="InterPro" id="IPR010998">
    <property type="entry name" value="Integrase_recombinase_N"/>
</dbReference>
<gene>
    <name evidence="8" type="ORF">AF332_20800</name>
</gene>
<dbReference type="PATRIC" id="fig|1459.3.peg.4595"/>
<name>A0A0M0GHS8_SPOGL</name>
<dbReference type="InterPro" id="IPR013762">
    <property type="entry name" value="Integrase-like_cat_sf"/>
</dbReference>
<dbReference type="PROSITE" id="PS51900">
    <property type="entry name" value="CB"/>
    <property type="match status" value="1"/>
</dbReference>
<dbReference type="Pfam" id="PF14659">
    <property type="entry name" value="Phage_int_SAM_3"/>
    <property type="match status" value="1"/>
</dbReference>
<dbReference type="InterPro" id="IPR044068">
    <property type="entry name" value="CB"/>
</dbReference>
<evidence type="ECO:0000313" key="8">
    <source>
        <dbReference type="EMBL" id="KON88986.1"/>
    </source>
</evidence>
<evidence type="ECO:0000256" key="4">
    <source>
        <dbReference type="ARBA" id="ARBA00023172"/>
    </source>
</evidence>
<organism evidence="8 9">
    <name type="scientific">Sporosarcina globispora</name>
    <name type="common">Bacillus globisporus</name>
    <dbReference type="NCBI Taxonomy" id="1459"/>
    <lineage>
        <taxon>Bacteria</taxon>
        <taxon>Bacillati</taxon>
        <taxon>Bacillota</taxon>
        <taxon>Bacilli</taxon>
        <taxon>Bacillales</taxon>
        <taxon>Caryophanaceae</taxon>
        <taxon>Sporosarcina</taxon>
    </lineage>
</organism>
<dbReference type="CDD" id="cd01189">
    <property type="entry name" value="INT_ICEBs1_C_like"/>
    <property type="match status" value="1"/>
</dbReference>
<dbReference type="GO" id="GO:0006310">
    <property type="term" value="P:DNA recombination"/>
    <property type="evidence" value="ECO:0007669"/>
    <property type="project" value="UniProtKB-KW"/>
</dbReference>
<dbReference type="RefSeq" id="WP_053436375.1">
    <property type="nucleotide sequence ID" value="NZ_LGUF01000007.1"/>
</dbReference>
<dbReference type="InterPro" id="IPR011010">
    <property type="entry name" value="DNA_brk_join_enz"/>
</dbReference>
<evidence type="ECO:0000259" key="7">
    <source>
        <dbReference type="PROSITE" id="PS51900"/>
    </source>
</evidence>
<accession>A0A0M0GHS8</accession>
<dbReference type="GO" id="GO:0003677">
    <property type="term" value="F:DNA binding"/>
    <property type="evidence" value="ECO:0007669"/>
    <property type="project" value="UniProtKB-UniRule"/>
</dbReference>
<dbReference type="InterPro" id="IPR028259">
    <property type="entry name" value="AP2-like_int_N"/>
</dbReference>
<dbReference type="PANTHER" id="PTHR30349">
    <property type="entry name" value="PHAGE INTEGRASE-RELATED"/>
    <property type="match status" value="1"/>
</dbReference>
<dbReference type="EMBL" id="LGUF01000007">
    <property type="protein sequence ID" value="KON88986.1"/>
    <property type="molecule type" value="Genomic_DNA"/>
</dbReference>
<comment type="similarity">
    <text evidence="1">Belongs to the 'phage' integrase family.</text>
</comment>
<keyword evidence="3 5" id="KW-0238">DNA-binding</keyword>
<protein>
    <recommendedName>
        <fullName evidence="10">Integrase</fullName>
    </recommendedName>
</protein>
<dbReference type="PROSITE" id="PS51898">
    <property type="entry name" value="TYR_RECOMBINASE"/>
    <property type="match status" value="1"/>
</dbReference>
<feature type="domain" description="Tyr recombinase" evidence="6">
    <location>
        <begin position="173"/>
        <end position="375"/>
    </location>
</feature>
<reference evidence="9" key="1">
    <citation type="submission" date="2015-07" db="EMBL/GenBank/DDBJ databases">
        <title>Fjat-10036 dsm4.</title>
        <authorList>
            <person name="Liu B."/>
            <person name="Wang J."/>
            <person name="Zhu Y."/>
            <person name="Liu G."/>
            <person name="Chen Q."/>
            <person name="Chen Z."/>
            <person name="Lan J."/>
            <person name="Che J."/>
            <person name="Ge C."/>
            <person name="Shi H."/>
            <person name="Pan Z."/>
            <person name="Liu X."/>
        </authorList>
    </citation>
    <scope>NUCLEOTIDE SEQUENCE [LARGE SCALE GENOMIC DNA]</scope>
    <source>
        <strain evidence="9">DSM 4</strain>
    </source>
</reference>
<evidence type="ECO:0000313" key="9">
    <source>
        <dbReference type="Proteomes" id="UP000037109"/>
    </source>
</evidence>